<dbReference type="AlphaFoldDB" id="A0A9D4UMV4"/>
<organism evidence="3 4">
    <name type="scientific">Adiantum capillus-veneris</name>
    <name type="common">Maidenhair fern</name>
    <dbReference type="NCBI Taxonomy" id="13818"/>
    <lineage>
        <taxon>Eukaryota</taxon>
        <taxon>Viridiplantae</taxon>
        <taxon>Streptophyta</taxon>
        <taxon>Embryophyta</taxon>
        <taxon>Tracheophyta</taxon>
        <taxon>Polypodiopsida</taxon>
        <taxon>Polypodiidae</taxon>
        <taxon>Polypodiales</taxon>
        <taxon>Pteridineae</taxon>
        <taxon>Pteridaceae</taxon>
        <taxon>Vittarioideae</taxon>
        <taxon>Adiantum</taxon>
    </lineage>
</organism>
<dbReference type="Proteomes" id="UP000886520">
    <property type="component" value="Chromosome 14"/>
</dbReference>
<gene>
    <name evidence="3" type="ORF">GOP47_0014769</name>
</gene>
<proteinExistence type="predicted"/>
<dbReference type="PANTHER" id="PTHR43437">
    <property type="entry name" value="HYDROXYACYL-THIOESTER DEHYDRATASE TYPE 2, MITOCHONDRIAL-RELATED"/>
    <property type="match status" value="1"/>
</dbReference>
<accession>A0A9D4UMV4</accession>
<dbReference type="Pfam" id="PF01575">
    <property type="entry name" value="MaoC_dehydratas"/>
    <property type="match status" value="1"/>
</dbReference>
<evidence type="ECO:0000259" key="2">
    <source>
        <dbReference type="Pfam" id="PF01575"/>
    </source>
</evidence>
<dbReference type="GO" id="GO:0019171">
    <property type="term" value="F:(3R)-hydroxyacyl-[acyl-carrier-protein] dehydratase activity"/>
    <property type="evidence" value="ECO:0007669"/>
    <property type="project" value="TreeGrafter"/>
</dbReference>
<dbReference type="GO" id="GO:0005739">
    <property type="term" value="C:mitochondrion"/>
    <property type="evidence" value="ECO:0007669"/>
    <property type="project" value="TreeGrafter"/>
</dbReference>
<evidence type="ECO:0000313" key="4">
    <source>
        <dbReference type="Proteomes" id="UP000886520"/>
    </source>
</evidence>
<feature type="domain" description="MaoC-like" evidence="2">
    <location>
        <begin position="28"/>
        <end position="120"/>
    </location>
</feature>
<dbReference type="SUPFAM" id="SSF54637">
    <property type="entry name" value="Thioesterase/thiol ester dehydrase-isomerase"/>
    <property type="match status" value="1"/>
</dbReference>
<reference evidence="3" key="1">
    <citation type="submission" date="2021-01" db="EMBL/GenBank/DDBJ databases">
        <title>Adiantum capillus-veneris genome.</title>
        <authorList>
            <person name="Fang Y."/>
            <person name="Liao Q."/>
        </authorList>
    </citation>
    <scope>NUCLEOTIDE SEQUENCE</scope>
    <source>
        <strain evidence="3">H3</strain>
        <tissue evidence="3">Leaf</tissue>
    </source>
</reference>
<comment type="caution">
    <text evidence="3">The sequence shown here is derived from an EMBL/GenBank/DDBJ whole genome shotgun (WGS) entry which is preliminary data.</text>
</comment>
<dbReference type="InterPro" id="IPR029069">
    <property type="entry name" value="HotDog_dom_sf"/>
</dbReference>
<sequence>MKLAGIARRFKSSSTSPSRPLSSTAATQHAVLRKEHCFAQSEVSKFAVLSGDTNPIHTDPSAAVSAGFSACIVHGMLCVSLCSSLISSRFPGAIYESKSFRFKEPALVGDCLEAEVKVLSTHPATDGLRMQQVQTLLRAKKQYSVKVDARHGKATNNISGLPSIQAGNREHVKSPKQTPRLGPRTFMKFHPQWRHIVM</sequence>
<dbReference type="EMBL" id="JABFUD020000014">
    <property type="protein sequence ID" value="KAI5070426.1"/>
    <property type="molecule type" value="Genomic_DNA"/>
</dbReference>
<dbReference type="PANTHER" id="PTHR43437:SF3">
    <property type="entry name" value="HYDROXYACYL-THIOESTER DEHYDRATASE TYPE 2, MITOCHONDRIAL"/>
    <property type="match status" value="1"/>
</dbReference>
<evidence type="ECO:0000256" key="1">
    <source>
        <dbReference type="SAM" id="MobiDB-lite"/>
    </source>
</evidence>
<feature type="compositionally biased region" description="Low complexity" evidence="1">
    <location>
        <begin position="12"/>
        <end position="25"/>
    </location>
</feature>
<dbReference type="InterPro" id="IPR050965">
    <property type="entry name" value="UPF0336/Enoyl-CoA_hydratase"/>
</dbReference>
<dbReference type="InterPro" id="IPR003965">
    <property type="entry name" value="Fatty_acid_synthase"/>
</dbReference>
<dbReference type="InterPro" id="IPR002539">
    <property type="entry name" value="MaoC-like_dom"/>
</dbReference>
<dbReference type="Gene3D" id="3.10.129.10">
    <property type="entry name" value="Hotdog Thioesterase"/>
    <property type="match status" value="1"/>
</dbReference>
<dbReference type="GO" id="GO:0006633">
    <property type="term" value="P:fatty acid biosynthetic process"/>
    <property type="evidence" value="ECO:0007669"/>
    <property type="project" value="InterPro"/>
</dbReference>
<dbReference type="GO" id="GO:0005835">
    <property type="term" value="C:fatty acid synthase complex"/>
    <property type="evidence" value="ECO:0007669"/>
    <property type="project" value="InterPro"/>
</dbReference>
<dbReference type="PRINTS" id="PR01483">
    <property type="entry name" value="FASYNTHASE"/>
</dbReference>
<protein>
    <recommendedName>
        <fullName evidence="2">MaoC-like domain-containing protein</fullName>
    </recommendedName>
</protein>
<feature type="region of interest" description="Disordered" evidence="1">
    <location>
        <begin position="1"/>
        <end position="25"/>
    </location>
</feature>
<evidence type="ECO:0000313" key="3">
    <source>
        <dbReference type="EMBL" id="KAI5070426.1"/>
    </source>
</evidence>
<name>A0A9D4UMV4_ADICA</name>
<keyword evidence="4" id="KW-1185">Reference proteome</keyword>
<dbReference type="OrthoDB" id="3592703at2759"/>
<dbReference type="GO" id="GO:0004312">
    <property type="term" value="F:fatty acid synthase activity"/>
    <property type="evidence" value="ECO:0007669"/>
    <property type="project" value="InterPro"/>
</dbReference>